<dbReference type="Pfam" id="PF26344">
    <property type="entry name" value="YuzC"/>
    <property type="match status" value="1"/>
</dbReference>
<reference evidence="1 2" key="1">
    <citation type="submission" date="2022-05" db="EMBL/GenBank/DDBJ databases">
        <title>Genome Sequencing of Bee-Associated Microbes.</title>
        <authorList>
            <person name="Dunlap C."/>
        </authorList>
    </citation>
    <scope>NUCLEOTIDE SEQUENCE [LARGE SCALE GENOMIC DNA]</scope>
    <source>
        <strain evidence="1 2">NRRL B-04010</strain>
    </source>
</reference>
<dbReference type="RefSeq" id="WP_005550453.1">
    <property type="nucleotide sequence ID" value="NZ_JAMDLX010000067.1"/>
</dbReference>
<dbReference type="Proteomes" id="UP001527181">
    <property type="component" value="Unassembled WGS sequence"/>
</dbReference>
<dbReference type="InterPro" id="IPR058870">
    <property type="entry name" value="YuzC"/>
</dbReference>
<sequence length="136" mass="15124">MSSNELGITYRVGSNQSIVRVTPVRPVAGKSERIPDTYPPVDSSKFVSSADSTHSLAEQAVRVLDRLRKSRTLATAIMDAAQRGNRTEVTRLIRDIGVQSRLEVKSTPDGIKLTFNTDSSESRCCELEVKMRWNPM</sequence>
<name>A0ABT4H1B3_PAEAL</name>
<protein>
    <submittedName>
        <fullName evidence="1">Uncharacterized protein</fullName>
    </submittedName>
</protein>
<dbReference type="GeneID" id="94491379"/>
<evidence type="ECO:0000313" key="2">
    <source>
        <dbReference type="Proteomes" id="UP001527181"/>
    </source>
</evidence>
<comment type="caution">
    <text evidence="1">The sequence shown here is derived from an EMBL/GenBank/DDBJ whole genome shotgun (WGS) entry which is preliminary data.</text>
</comment>
<organism evidence="1 2">
    <name type="scientific">Paenibacillus alvei</name>
    <name type="common">Bacillus alvei</name>
    <dbReference type="NCBI Taxonomy" id="44250"/>
    <lineage>
        <taxon>Bacteria</taxon>
        <taxon>Bacillati</taxon>
        <taxon>Bacillota</taxon>
        <taxon>Bacilli</taxon>
        <taxon>Bacillales</taxon>
        <taxon>Paenibacillaceae</taxon>
        <taxon>Paenibacillus</taxon>
    </lineage>
</organism>
<proteinExistence type="predicted"/>
<accession>A0ABT4H1B3</accession>
<dbReference type="EMBL" id="JAMDNP010000043">
    <property type="protein sequence ID" value="MCY9762761.1"/>
    <property type="molecule type" value="Genomic_DNA"/>
</dbReference>
<gene>
    <name evidence="1" type="ORF">M5X12_19690</name>
</gene>
<keyword evidence="2" id="KW-1185">Reference proteome</keyword>
<evidence type="ECO:0000313" key="1">
    <source>
        <dbReference type="EMBL" id="MCY9762761.1"/>
    </source>
</evidence>